<dbReference type="NCBIfam" id="NF011984">
    <property type="entry name" value="PRK15446.1-5"/>
    <property type="match status" value="1"/>
</dbReference>
<reference evidence="3 4" key="1">
    <citation type="submission" date="2019-12" db="EMBL/GenBank/DDBJ databases">
        <title>Nesterenkonia muleiensis sp. nov., a novel actinobacterium isolated from sap of Populus euphratica.</title>
        <authorList>
            <person name="Wang R."/>
        </authorList>
    </citation>
    <scope>NUCLEOTIDE SEQUENCE [LARGE SCALE GENOMIC DNA]</scope>
    <source>
        <strain evidence="3 4">F10</strain>
    </source>
</reference>
<dbReference type="PIRSF" id="PIRSF038971">
    <property type="entry name" value="PhnM"/>
    <property type="match status" value="1"/>
</dbReference>
<sequence>MPLTGFAPHQRPPAAPAPVPGPWQMGRAPADYAVRNIRAVLPDQIIRHATVVVREGRIAGILTGRSDTLADLDGANLLLTPGFIDVHSDALEGERMPRAHAEVPLEFALASYEGRIASAGTTTMFHGAAFQHQTARGLTRRAHLALEMCLAVEEHLSYRVDHRVLHRLDLLSEEGARTLKRRLDALPEDAPAQLVSHEDHTPGQGQYADPQVMLRSLMDADGLNLADAQEQVQRLIREREQNLPIREANLAWLAEEAARGRIRLLGHDPDSPEEITALAARGGSVAEFPTTRAAAQAAREQGLTIVAGAPNILRGVSHSGNISARELVEAGLVDALASDYLPTGLLAAAALLAKHGILPLPEAVGLITSGPARVAGLDDRGTLGEGLRADFALIDDSTGEWPRAVATLKSDL</sequence>
<keyword evidence="4" id="KW-1185">Reference proteome</keyword>
<dbReference type="InterPro" id="IPR051781">
    <property type="entry name" value="Metallo-dep_Hydrolase"/>
</dbReference>
<evidence type="ECO:0000313" key="3">
    <source>
        <dbReference type="EMBL" id="MVT25598.1"/>
    </source>
</evidence>
<organism evidence="3 4">
    <name type="scientific">Nesterenkonia alkaliphila</name>
    <dbReference type="NCBI Taxonomy" id="1463631"/>
    <lineage>
        <taxon>Bacteria</taxon>
        <taxon>Bacillati</taxon>
        <taxon>Actinomycetota</taxon>
        <taxon>Actinomycetes</taxon>
        <taxon>Micrococcales</taxon>
        <taxon>Micrococcaceae</taxon>
        <taxon>Nesterenkonia</taxon>
    </lineage>
</organism>
<comment type="caution">
    <text evidence="3">The sequence shown here is derived from an EMBL/GenBank/DDBJ whole genome shotgun (WGS) entry which is preliminary data.</text>
</comment>
<evidence type="ECO:0000259" key="2">
    <source>
        <dbReference type="Pfam" id="PF07969"/>
    </source>
</evidence>
<dbReference type="SUPFAM" id="SSF51556">
    <property type="entry name" value="Metallo-dependent hydrolases"/>
    <property type="match status" value="1"/>
</dbReference>
<feature type="region of interest" description="Disordered" evidence="1">
    <location>
        <begin position="1"/>
        <end position="22"/>
    </location>
</feature>
<dbReference type="GO" id="GO:0019700">
    <property type="term" value="P:organic phosphonate catabolic process"/>
    <property type="evidence" value="ECO:0007669"/>
    <property type="project" value="InterPro"/>
</dbReference>
<dbReference type="Gene3D" id="2.30.40.10">
    <property type="entry name" value="Urease, subunit C, domain 1"/>
    <property type="match status" value="1"/>
</dbReference>
<feature type="domain" description="Amidohydrolase 3" evidence="2">
    <location>
        <begin position="273"/>
        <end position="397"/>
    </location>
</feature>
<dbReference type="SUPFAM" id="SSF51338">
    <property type="entry name" value="Composite domain of metallo-dependent hydrolases"/>
    <property type="match status" value="1"/>
</dbReference>
<keyword evidence="3" id="KW-0378">Hydrolase</keyword>
<dbReference type="InterPro" id="IPR012696">
    <property type="entry name" value="PhnM"/>
</dbReference>
<dbReference type="PANTHER" id="PTHR43135">
    <property type="entry name" value="ALPHA-D-RIBOSE 1-METHYLPHOSPHONATE 5-TRIPHOSPHATE DIPHOSPHATASE"/>
    <property type="match status" value="1"/>
</dbReference>
<dbReference type="OrthoDB" id="3189065at2"/>
<dbReference type="Gene3D" id="3.20.20.140">
    <property type="entry name" value="Metal-dependent hydrolases"/>
    <property type="match status" value="2"/>
</dbReference>
<protein>
    <submittedName>
        <fullName evidence="3">Alpha-D-ribose 1-methylphosphonate 5-triphosphate diphosphatase</fullName>
        <ecNumber evidence="3">3.6.1.63</ecNumber>
    </submittedName>
</protein>
<name>A0A7K1UGK1_9MICC</name>
<gene>
    <name evidence="3" type="ORF">GNZ21_04350</name>
</gene>
<dbReference type="NCBIfam" id="NF011990">
    <property type="entry name" value="PRK15446.2-6"/>
    <property type="match status" value="1"/>
</dbReference>
<evidence type="ECO:0000256" key="1">
    <source>
        <dbReference type="SAM" id="MobiDB-lite"/>
    </source>
</evidence>
<evidence type="ECO:0000313" key="4">
    <source>
        <dbReference type="Proteomes" id="UP000460157"/>
    </source>
</evidence>
<feature type="compositionally biased region" description="Pro residues" evidence="1">
    <location>
        <begin position="10"/>
        <end position="21"/>
    </location>
</feature>
<dbReference type="EC" id="3.6.1.63" evidence="3"/>
<dbReference type="EMBL" id="WRPM01000030">
    <property type="protein sequence ID" value="MVT25598.1"/>
    <property type="molecule type" value="Genomic_DNA"/>
</dbReference>
<dbReference type="Pfam" id="PF07969">
    <property type="entry name" value="Amidohydro_3"/>
    <property type="match status" value="1"/>
</dbReference>
<dbReference type="GO" id="GO:0016810">
    <property type="term" value="F:hydrolase activity, acting on carbon-nitrogen (but not peptide) bonds"/>
    <property type="evidence" value="ECO:0007669"/>
    <property type="project" value="InterPro"/>
</dbReference>
<dbReference type="Proteomes" id="UP000460157">
    <property type="component" value="Unassembled WGS sequence"/>
</dbReference>
<dbReference type="PANTHER" id="PTHR43135:SF3">
    <property type="entry name" value="ALPHA-D-RIBOSE 1-METHYLPHOSPHONATE 5-TRIPHOSPHATE DIPHOSPHATASE"/>
    <property type="match status" value="1"/>
</dbReference>
<dbReference type="InterPro" id="IPR013108">
    <property type="entry name" value="Amidohydro_3"/>
</dbReference>
<dbReference type="InterPro" id="IPR032466">
    <property type="entry name" value="Metal_Hydrolase"/>
</dbReference>
<dbReference type="AlphaFoldDB" id="A0A7K1UGK1"/>
<accession>A0A7K1UGK1</accession>
<dbReference type="InterPro" id="IPR011059">
    <property type="entry name" value="Metal-dep_hydrolase_composite"/>
</dbReference>
<proteinExistence type="predicted"/>